<gene>
    <name evidence="10" type="ORF">AXF42_Ash014667</name>
</gene>
<keyword evidence="11" id="KW-1185">Reference proteome</keyword>
<dbReference type="GO" id="GO:0032050">
    <property type="term" value="F:clathrin heavy chain binding"/>
    <property type="evidence" value="ECO:0007669"/>
    <property type="project" value="TreeGrafter"/>
</dbReference>
<feature type="compositionally biased region" description="Basic and acidic residues" evidence="9">
    <location>
        <begin position="326"/>
        <end position="337"/>
    </location>
</feature>
<dbReference type="GO" id="GO:0005198">
    <property type="term" value="F:structural molecule activity"/>
    <property type="evidence" value="ECO:0007669"/>
    <property type="project" value="InterPro"/>
</dbReference>
<evidence type="ECO:0000256" key="3">
    <source>
        <dbReference type="ARBA" id="ARBA00005263"/>
    </source>
</evidence>
<evidence type="ECO:0000256" key="2">
    <source>
        <dbReference type="ARBA" id="ARBA00004180"/>
    </source>
</evidence>
<proteinExistence type="inferred from homology"/>
<sequence>MASSFDTFSNDGEEASRVSSRPFDDDGYTGYDSQRYESYSNFSLDEEGKESAVAGDYIHGGGFGNDGIGVGSTPASPEPYGFVSDPHPEYSGTSPFSMPESNGHAYGARENGGVFESDGPVLPDLGEMQPEEGFLLREWRRQNAIHLEEKEKREKEIRNQIIAEAEEYKRAFYEKRQLNRETNISNNREKQKLFLANQEKFHAEADKQYWKAISDLIPNEVPNIEKRGKKDQEKKPSIVVIQGPKPGKPADLSRMRHLLMKLKHSPPPHMKPPPPPAKEPAKDGDAATKNDGKKAPSPTKEATLSDKPPVSPQKLSPHASTAVKEPAAREPEPTSTQ</sequence>
<dbReference type="EMBL" id="KZ451976">
    <property type="protein sequence ID" value="PKA55995.1"/>
    <property type="molecule type" value="Genomic_DNA"/>
</dbReference>
<evidence type="ECO:0000256" key="8">
    <source>
        <dbReference type="SAM" id="Coils"/>
    </source>
</evidence>
<feature type="region of interest" description="Disordered" evidence="9">
    <location>
        <begin position="217"/>
        <end position="337"/>
    </location>
</feature>
<dbReference type="InterPro" id="IPR000996">
    <property type="entry name" value="Clathrin_L-chain"/>
</dbReference>
<evidence type="ECO:0000256" key="1">
    <source>
        <dbReference type="ARBA" id="ARBA00003913"/>
    </source>
</evidence>
<feature type="compositionally biased region" description="Basic residues" evidence="9">
    <location>
        <begin position="255"/>
        <end position="266"/>
    </location>
</feature>
<evidence type="ECO:0000256" key="9">
    <source>
        <dbReference type="SAM" id="MobiDB-lite"/>
    </source>
</evidence>
<comment type="similarity">
    <text evidence="3 7">Belongs to the clathrin light chain family.</text>
</comment>
<organism evidence="10 11">
    <name type="scientific">Apostasia shenzhenica</name>
    <dbReference type="NCBI Taxonomy" id="1088818"/>
    <lineage>
        <taxon>Eukaryota</taxon>
        <taxon>Viridiplantae</taxon>
        <taxon>Streptophyta</taxon>
        <taxon>Embryophyta</taxon>
        <taxon>Tracheophyta</taxon>
        <taxon>Spermatophyta</taxon>
        <taxon>Magnoliopsida</taxon>
        <taxon>Liliopsida</taxon>
        <taxon>Asparagales</taxon>
        <taxon>Orchidaceae</taxon>
        <taxon>Apostasioideae</taxon>
        <taxon>Apostasia</taxon>
    </lineage>
</organism>
<reference evidence="10 11" key="1">
    <citation type="journal article" date="2017" name="Nature">
        <title>The Apostasia genome and the evolution of orchids.</title>
        <authorList>
            <person name="Zhang G.Q."/>
            <person name="Liu K.W."/>
            <person name="Li Z."/>
            <person name="Lohaus R."/>
            <person name="Hsiao Y.Y."/>
            <person name="Niu S.C."/>
            <person name="Wang J.Y."/>
            <person name="Lin Y.C."/>
            <person name="Xu Q."/>
            <person name="Chen L.J."/>
            <person name="Yoshida K."/>
            <person name="Fujiwara S."/>
            <person name="Wang Z.W."/>
            <person name="Zhang Y.Q."/>
            <person name="Mitsuda N."/>
            <person name="Wang M."/>
            <person name="Liu G.H."/>
            <person name="Pecoraro L."/>
            <person name="Huang H.X."/>
            <person name="Xiao X.J."/>
            <person name="Lin M."/>
            <person name="Wu X.Y."/>
            <person name="Wu W.L."/>
            <person name="Chen Y.Y."/>
            <person name="Chang S.B."/>
            <person name="Sakamoto S."/>
            <person name="Ohme-Takagi M."/>
            <person name="Yagi M."/>
            <person name="Zeng S.J."/>
            <person name="Shen C.Y."/>
            <person name="Yeh C.M."/>
            <person name="Luo Y.B."/>
            <person name="Tsai W.C."/>
            <person name="Van de Peer Y."/>
            <person name="Liu Z.J."/>
        </authorList>
    </citation>
    <scope>NUCLEOTIDE SEQUENCE [LARGE SCALE GENOMIC DNA]</scope>
    <source>
        <strain evidence="11">cv. Shenzhen</strain>
        <tissue evidence="10">Stem</tissue>
    </source>
</reference>
<feature type="region of interest" description="Disordered" evidence="9">
    <location>
        <begin position="68"/>
        <end position="127"/>
    </location>
</feature>
<feature type="compositionally biased region" description="Basic and acidic residues" evidence="9">
    <location>
        <begin position="223"/>
        <end position="236"/>
    </location>
</feature>
<dbReference type="STRING" id="1088818.A0A2I0AKF2"/>
<feature type="compositionally biased region" description="Polar residues" evidence="9">
    <location>
        <begin position="91"/>
        <end position="100"/>
    </location>
</feature>
<protein>
    <recommendedName>
        <fullName evidence="7">Clathrin light chain</fullName>
    </recommendedName>
</protein>
<dbReference type="AlphaFoldDB" id="A0A2I0AKF2"/>
<accession>A0A2I0AKF2</accession>
<comment type="function">
    <text evidence="1 7">Clathrin is the major protein of the polyhedral coat of coated pits and vesicles.</text>
</comment>
<keyword evidence="5 7" id="KW-0168">Coated pit</keyword>
<evidence type="ECO:0000256" key="6">
    <source>
        <dbReference type="ARBA" id="ARBA00023329"/>
    </source>
</evidence>
<evidence type="ECO:0000256" key="7">
    <source>
        <dbReference type="RuleBase" id="RU363137"/>
    </source>
</evidence>
<feature type="compositionally biased region" description="Polar residues" evidence="9">
    <location>
        <begin position="1"/>
        <end position="10"/>
    </location>
</feature>
<evidence type="ECO:0000256" key="4">
    <source>
        <dbReference type="ARBA" id="ARBA00023136"/>
    </source>
</evidence>
<comment type="subcellular location">
    <subcellularLocation>
        <location evidence="2 7">Cytoplasmic vesicle membrane</location>
        <topology evidence="2 7">Peripheral membrane protein</topology>
        <orientation evidence="2 7">Cytoplasmic side</orientation>
    </subcellularLocation>
    <subcellularLocation>
        <location evidence="7">Membrane</location>
        <location evidence="7">Coated pit</location>
        <topology evidence="7">Peripheral membrane protein</topology>
        <orientation evidence="7">Cytoplasmic side</orientation>
    </subcellularLocation>
    <text evidence="7">Cytoplasmic face of coated pits and vesicles.</text>
</comment>
<keyword evidence="6 7" id="KW-0968">Cytoplasmic vesicle</keyword>
<evidence type="ECO:0000256" key="5">
    <source>
        <dbReference type="ARBA" id="ARBA00023176"/>
    </source>
</evidence>
<keyword evidence="4 7" id="KW-0472">Membrane</keyword>
<keyword evidence="8" id="KW-0175">Coiled coil</keyword>
<dbReference type="GO" id="GO:0030130">
    <property type="term" value="C:clathrin coat of trans-Golgi network vesicle"/>
    <property type="evidence" value="ECO:0007669"/>
    <property type="project" value="InterPro"/>
</dbReference>
<dbReference type="Pfam" id="PF01086">
    <property type="entry name" value="Clathrin_lg_ch"/>
    <property type="match status" value="1"/>
</dbReference>
<evidence type="ECO:0000313" key="10">
    <source>
        <dbReference type="EMBL" id="PKA55995.1"/>
    </source>
</evidence>
<dbReference type="GO" id="GO:0006886">
    <property type="term" value="P:intracellular protein transport"/>
    <property type="evidence" value="ECO:0007669"/>
    <property type="project" value="InterPro"/>
</dbReference>
<evidence type="ECO:0000313" key="11">
    <source>
        <dbReference type="Proteomes" id="UP000236161"/>
    </source>
</evidence>
<dbReference type="Proteomes" id="UP000236161">
    <property type="component" value="Unassembled WGS sequence"/>
</dbReference>
<dbReference type="PANTHER" id="PTHR10639">
    <property type="entry name" value="CLATHRIN LIGHT CHAIN"/>
    <property type="match status" value="1"/>
</dbReference>
<dbReference type="GO" id="GO:0030132">
    <property type="term" value="C:clathrin coat of coated pit"/>
    <property type="evidence" value="ECO:0007669"/>
    <property type="project" value="InterPro"/>
</dbReference>
<dbReference type="GO" id="GO:0072583">
    <property type="term" value="P:clathrin-dependent endocytosis"/>
    <property type="evidence" value="ECO:0007669"/>
    <property type="project" value="TreeGrafter"/>
</dbReference>
<dbReference type="OrthoDB" id="782264at2759"/>
<name>A0A2I0AKF2_9ASPA</name>
<feature type="region of interest" description="Disordered" evidence="9">
    <location>
        <begin position="1"/>
        <end position="34"/>
    </location>
</feature>
<feature type="coiled-coil region" evidence="8">
    <location>
        <begin position="136"/>
        <end position="167"/>
    </location>
</feature>
<feature type="compositionally biased region" description="Pro residues" evidence="9">
    <location>
        <begin position="267"/>
        <end position="278"/>
    </location>
</feature>
<dbReference type="PANTHER" id="PTHR10639:SF7">
    <property type="entry name" value="CLATHRIN LIGHT CHAIN"/>
    <property type="match status" value="1"/>
</dbReference>
<feature type="compositionally biased region" description="Basic and acidic residues" evidence="9">
    <location>
        <begin position="279"/>
        <end position="294"/>
    </location>
</feature>